<feature type="region of interest" description="Disordered" evidence="2">
    <location>
        <begin position="1"/>
        <end position="27"/>
    </location>
</feature>
<evidence type="ECO:0000256" key="1">
    <source>
        <dbReference type="ARBA" id="ARBA00009550"/>
    </source>
</evidence>
<accession>A0A803XX43</accession>
<protein>
    <recommendedName>
        <fullName evidence="5">Gamma-taxilin</fullName>
    </recommendedName>
</protein>
<sequence>MEEAGSQETGMNNQDQLMNSRCNELSNTVLQHAQPNCDGLENTDTLEGTEYITKNRKLLGSTCCSQESREETPGREEARTDPPDGQQDPESEKHKEKTLGKEVLLLMQALNTLSTPEEKLAALCKKYADLVSNL</sequence>
<keyword evidence="4" id="KW-1185">Reference proteome</keyword>
<evidence type="ECO:0008006" key="5">
    <source>
        <dbReference type="Google" id="ProtNLM"/>
    </source>
</evidence>
<evidence type="ECO:0000256" key="2">
    <source>
        <dbReference type="SAM" id="MobiDB-lite"/>
    </source>
</evidence>
<dbReference type="InParanoid" id="A0A803XX43"/>
<dbReference type="AlphaFoldDB" id="A0A803XX43"/>
<dbReference type="GO" id="GO:0051726">
    <property type="term" value="P:regulation of cell cycle"/>
    <property type="evidence" value="ECO:0007669"/>
    <property type="project" value="TreeGrafter"/>
</dbReference>
<evidence type="ECO:0000313" key="3">
    <source>
        <dbReference type="Ensembl" id="ENSMGAP00000024089.1"/>
    </source>
</evidence>
<dbReference type="InterPro" id="IPR026183">
    <property type="entry name" value="Taxilin_fam"/>
</dbReference>
<dbReference type="RefSeq" id="XP_031413056.1">
    <property type="nucleotide sequence ID" value="XM_031557196.1"/>
</dbReference>
<evidence type="ECO:0000313" key="4">
    <source>
        <dbReference type="Proteomes" id="UP000001645"/>
    </source>
</evidence>
<dbReference type="Proteomes" id="UP000001645">
    <property type="component" value="Chromosome 1"/>
</dbReference>
<reference evidence="3 4" key="1">
    <citation type="journal article" date="2010" name="PLoS Biol.">
        <title>Multi-platform next-generation sequencing of the domestic turkey (Meleagris gallopavo): genome assembly and analysis.</title>
        <authorList>
            <person name="Dalloul R.A."/>
            <person name="Long J.A."/>
            <person name="Zimin A.V."/>
            <person name="Aslam L."/>
            <person name="Beal K."/>
            <person name="Blomberg L.A."/>
            <person name="Bouffard P."/>
            <person name="Burt D.W."/>
            <person name="Crasta O."/>
            <person name="Crooijmans R.P."/>
            <person name="Cooper K."/>
            <person name="Coulombe R.A."/>
            <person name="De S."/>
            <person name="Delany M.E."/>
            <person name="Dodgson J.B."/>
            <person name="Dong J.J."/>
            <person name="Evans C."/>
            <person name="Frederickson K.M."/>
            <person name="Flicek P."/>
            <person name="Florea L."/>
            <person name="Folkerts O."/>
            <person name="Groenen M.A."/>
            <person name="Harkins T.T."/>
            <person name="Herrero J."/>
            <person name="Hoffmann S."/>
            <person name="Megens H.J."/>
            <person name="Jiang A."/>
            <person name="de Jong P."/>
            <person name="Kaiser P."/>
            <person name="Kim H."/>
            <person name="Kim K.W."/>
            <person name="Kim S."/>
            <person name="Langenberger D."/>
            <person name="Lee M.K."/>
            <person name="Lee T."/>
            <person name="Mane S."/>
            <person name="Marcais G."/>
            <person name="Marz M."/>
            <person name="McElroy A.P."/>
            <person name="Modise T."/>
            <person name="Nefedov M."/>
            <person name="Notredame C."/>
            <person name="Paton I.R."/>
            <person name="Payne W.S."/>
            <person name="Pertea G."/>
            <person name="Prickett D."/>
            <person name="Puiu D."/>
            <person name="Qioa D."/>
            <person name="Raineri E."/>
            <person name="Ruffier M."/>
            <person name="Salzberg S.L."/>
            <person name="Schatz M.C."/>
            <person name="Scheuring C."/>
            <person name="Schmidt C.J."/>
            <person name="Schroeder S."/>
            <person name="Searle S.M."/>
            <person name="Smith E.J."/>
            <person name="Smith J."/>
            <person name="Sonstegard T.S."/>
            <person name="Stadler P.F."/>
            <person name="Tafer H."/>
            <person name="Tu Z.J."/>
            <person name="Van Tassell C.P."/>
            <person name="Vilella A.J."/>
            <person name="Williams K.P."/>
            <person name="Yorke J.A."/>
            <person name="Zhang L."/>
            <person name="Zhang H.B."/>
            <person name="Zhang X."/>
            <person name="Zhang Y."/>
            <person name="Reed K.M."/>
        </authorList>
    </citation>
    <scope>NUCLEOTIDE SEQUENCE [LARGE SCALE GENOMIC DNA]</scope>
</reference>
<dbReference type="PANTHER" id="PTHR16127:SF14">
    <property type="entry name" value="GAMMA-TAXILIN"/>
    <property type="match status" value="1"/>
</dbReference>
<name>A0A803XX43_MELGA</name>
<organism evidence="3 4">
    <name type="scientific">Meleagris gallopavo</name>
    <name type="common">Wild turkey</name>
    <dbReference type="NCBI Taxonomy" id="9103"/>
    <lineage>
        <taxon>Eukaryota</taxon>
        <taxon>Metazoa</taxon>
        <taxon>Chordata</taxon>
        <taxon>Craniata</taxon>
        <taxon>Vertebrata</taxon>
        <taxon>Euteleostomi</taxon>
        <taxon>Archelosauria</taxon>
        <taxon>Archosauria</taxon>
        <taxon>Dinosauria</taxon>
        <taxon>Saurischia</taxon>
        <taxon>Theropoda</taxon>
        <taxon>Coelurosauria</taxon>
        <taxon>Aves</taxon>
        <taxon>Neognathae</taxon>
        <taxon>Galloanserae</taxon>
        <taxon>Galliformes</taxon>
        <taxon>Phasianidae</taxon>
        <taxon>Meleagridinae</taxon>
        <taxon>Meleagris</taxon>
    </lineage>
</organism>
<dbReference type="KEGG" id="mgp:104914916"/>
<feature type="region of interest" description="Disordered" evidence="2">
    <location>
        <begin position="62"/>
        <end position="99"/>
    </location>
</feature>
<reference evidence="3" key="3">
    <citation type="submission" date="2025-09" db="UniProtKB">
        <authorList>
            <consortium name="Ensembl"/>
        </authorList>
    </citation>
    <scope>IDENTIFICATION</scope>
</reference>
<comment type="similarity">
    <text evidence="1">Belongs to the taxilin family.</text>
</comment>
<dbReference type="GeneID" id="104914916"/>
<dbReference type="Ensembl" id="ENSMGAT00000025576.1">
    <property type="protein sequence ID" value="ENSMGAP00000024089.1"/>
    <property type="gene ID" value="ENSMGAG00000022701.1"/>
</dbReference>
<gene>
    <name evidence="3" type="primary">LOC104914916</name>
</gene>
<feature type="compositionally biased region" description="Basic and acidic residues" evidence="2">
    <location>
        <begin position="90"/>
        <end position="99"/>
    </location>
</feature>
<dbReference type="GeneTree" id="ENSGT00940000155463"/>
<reference evidence="3" key="2">
    <citation type="submission" date="2025-08" db="UniProtKB">
        <authorList>
            <consortium name="Ensembl"/>
        </authorList>
    </citation>
    <scope>IDENTIFICATION</scope>
</reference>
<feature type="compositionally biased region" description="Basic and acidic residues" evidence="2">
    <location>
        <begin position="67"/>
        <end position="82"/>
    </location>
</feature>
<dbReference type="GO" id="GO:0019905">
    <property type="term" value="F:syntaxin binding"/>
    <property type="evidence" value="ECO:0007669"/>
    <property type="project" value="InterPro"/>
</dbReference>
<proteinExistence type="inferred from homology"/>
<dbReference type="PANTHER" id="PTHR16127">
    <property type="entry name" value="TAXILIN"/>
    <property type="match status" value="1"/>
</dbReference>